<protein>
    <submittedName>
        <fullName evidence="1">Uncharacterized protein</fullName>
    </submittedName>
</protein>
<accession>A0A0F9PBH4</accession>
<name>A0A0F9PBH4_9ZZZZ</name>
<dbReference type="AlphaFoldDB" id="A0A0F9PBH4"/>
<comment type="caution">
    <text evidence="1">The sequence shown here is derived from an EMBL/GenBank/DDBJ whole genome shotgun (WGS) entry which is preliminary data.</text>
</comment>
<gene>
    <name evidence="1" type="ORF">LCGC14_0846580</name>
</gene>
<reference evidence="1" key="1">
    <citation type="journal article" date="2015" name="Nature">
        <title>Complex archaea that bridge the gap between prokaryotes and eukaryotes.</title>
        <authorList>
            <person name="Spang A."/>
            <person name="Saw J.H."/>
            <person name="Jorgensen S.L."/>
            <person name="Zaremba-Niedzwiedzka K."/>
            <person name="Martijn J."/>
            <person name="Lind A.E."/>
            <person name="van Eijk R."/>
            <person name="Schleper C."/>
            <person name="Guy L."/>
            <person name="Ettema T.J."/>
        </authorList>
    </citation>
    <scope>NUCLEOTIDE SEQUENCE</scope>
</reference>
<organism evidence="1">
    <name type="scientific">marine sediment metagenome</name>
    <dbReference type="NCBI Taxonomy" id="412755"/>
    <lineage>
        <taxon>unclassified sequences</taxon>
        <taxon>metagenomes</taxon>
        <taxon>ecological metagenomes</taxon>
    </lineage>
</organism>
<sequence length="106" mass="12809">MNSRQRGRTTEKKAERELIADGWTVYLVPPSKQWQRSQDIFNIFDLFTVRRGKFRLVQIKTNNLPNLQPFKEFWQENICPNLSVEVWIFYTKGKSKKYKGWRKIVI</sequence>
<evidence type="ECO:0000313" key="1">
    <source>
        <dbReference type="EMBL" id="KKN29205.1"/>
    </source>
</evidence>
<dbReference type="EMBL" id="LAZR01002503">
    <property type="protein sequence ID" value="KKN29205.1"/>
    <property type="molecule type" value="Genomic_DNA"/>
</dbReference>
<proteinExistence type="predicted"/>